<keyword evidence="2" id="KW-1185">Reference proteome</keyword>
<proteinExistence type="predicted"/>
<organism evidence="1 2">
    <name type="scientific">Sebaldella termitidis (strain ATCC 33386 / NCTC 11300)</name>
    <dbReference type="NCBI Taxonomy" id="526218"/>
    <lineage>
        <taxon>Bacteria</taxon>
        <taxon>Fusobacteriati</taxon>
        <taxon>Fusobacteriota</taxon>
        <taxon>Fusobacteriia</taxon>
        <taxon>Fusobacteriales</taxon>
        <taxon>Leptotrichiaceae</taxon>
        <taxon>Sebaldella</taxon>
    </lineage>
</organism>
<accession>D1APY3</accession>
<gene>
    <name evidence="1" type="ordered locus">Sterm_0689</name>
</gene>
<reference evidence="2" key="1">
    <citation type="submission" date="2009-09" db="EMBL/GenBank/DDBJ databases">
        <title>The complete chromosome of Sebaldella termitidis ATCC 33386.</title>
        <authorList>
            <consortium name="US DOE Joint Genome Institute (JGI-PGF)"/>
            <person name="Lucas S."/>
            <person name="Copeland A."/>
            <person name="Lapidus A."/>
            <person name="Glavina del Rio T."/>
            <person name="Dalin E."/>
            <person name="Tice H."/>
            <person name="Bruce D."/>
            <person name="Goodwin L."/>
            <person name="Pitluck S."/>
            <person name="Kyrpides N."/>
            <person name="Mavromatis K."/>
            <person name="Ivanova N."/>
            <person name="Mikhailova N."/>
            <person name="Sims D."/>
            <person name="Meincke L."/>
            <person name="Brettin T."/>
            <person name="Detter J.C."/>
            <person name="Han C."/>
            <person name="Larimer F."/>
            <person name="Land M."/>
            <person name="Hauser L."/>
            <person name="Markowitz V."/>
            <person name="Cheng J.F."/>
            <person name="Hugenholtz P."/>
            <person name="Woyke T."/>
            <person name="Wu D."/>
            <person name="Eisen J.A."/>
        </authorList>
    </citation>
    <scope>NUCLEOTIDE SEQUENCE [LARGE SCALE GENOMIC DNA]</scope>
    <source>
        <strain evidence="2">ATCC 33386 / NCTC 11300</strain>
    </source>
</reference>
<dbReference type="STRING" id="526218.Sterm_0689"/>
<dbReference type="HOGENOM" id="CLU_128130_0_0_0"/>
<protein>
    <submittedName>
        <fullName evidence="1">Uncharacterized protein</fullName>
    </submittedName>
</protein>
<dbReference type="EMBL" id="CP001739">
    <property type="protein sequence ID" value="ACZ07561.1"/>
    <property type="molecule type" value="Genomic_DNA"/>
</dbReference>
<dbReference type="Proteomes" id="UP000000845">
    <property type="component" value="Chromosome"/>
</dbReference>
<dbReference type="KEGG" id="str:Sterm_0689"/>
<name>D1APY3_SEBTE</name>
<dbReference type="eggNOG" id="ENOG5032T4C">
    <property type="taxonomic scope" value="Bacteria"/>
</dbReference>
<reference evidence="1 2" key="2">
    <citation type="journal article" date="2010" name="Stand. Genomic Sci.">
        <title>Complete genome sequence of Sebaldella termitidis type strain (NCTC 11300).</title>
        <authorList>
            <person name="Harmon-Smith M."/>
            <person name="Celia L."/>
            <person name="Chertkov O."/>
            <person name="Lapidus A."/>
            <person name="Copeland A."/>
            <person name="Glavina Del Rio T."/>
            <person name="Nolan M."/>
            <person name="Lucas S."/>
            <person name="Tice H."/>
            <person name="Cheng J.F."/>
            <person name="Han C."/>
            <person name="Detter J.C."/>
            <person name="Bruce D."/>
            <person name="Goodwin L."/>
            <person name="Pitluck S."/>
            <person name="Pati A."/>
            <person name="Liolios K."/>
            <person name="Ivanova N."/>
            <person name="Mavromatis K."/>
            <person name="Mikhailova N."/>
            <person name="Chen A."/>
            <person name="Palaniappan K."/>
            <person name="Land M."/>
            <person name="Hauser L."/>
            <person name="Chang Y.J."/>
            <person name="Jeffries C.D."/>
            <person name="Brettin T."/>
            <person name="Goker M."/>
            <person name="Beck B."/>
            <person name="Bristow J."/>
            <person name="Eisen J.A."/>
            <person name="Markowitz V."/>
            <person name="Hugenholtz P."/>
            <person name="Kyrpides N.C."/>
            <person name="Klenk H.P."/>
            <person name="Chen F."/>
        </authorList>
    </citation>
    <scope>NUCLEOTIDE SEQUENCE [LARGE SCALE GENOMIC DNA]</scope>
    <source>
        <strain evidence="2">ATCC 33386 / NCTC 11300</strain>
    </source>
</reference>
<sequence>MKIPVYLKNNVKNYEEKDFAIMTICSQTGNDLLEVWYYGDFFMVSGEERNYIVGTDSAPEKIVAKDPETNEEILIFDGTVHGYDNMFCDVYTEEQINDRELKKLDIPASQLILELGYSIDYEDEKDDYDFDENGEVILVNGNKMSWDDVVLNGFDYLALSYIDKNGKKIQFVDCELA</sequence>
<dbReference type="AlphaFoldDB" id="D1APY3"/>
<evidence type="ECO:0000313" key="2">
    <source>
        <dbReference type="Proteomes" id="UP000000845"/>
    </source>
</evidence>
<evidence type="ECO:0000313" key="1">
    <source>
        <dbReference type="EMBL" id="ACZ07561.1"/>
    </source>
</evidence>